<reference evidence="1 2" key="1">
    <citation type="submission" date="2017-04" db="EMBL/GenBank/DDBJ databases">
        <authorList>
            <person name="Afonso C.L."/>
            <person name="Miller P.J."/>
            <person name="Scott M.A."/>
            <person name="Spackman E."/>
            <person name="Goraichik I."/>
            <person name="Dimitrov K.M."/>
            <person name="Suarez D.L."/>
            <person name="Swayne D.E."/>
        </authorList>
    </citation>
    <scope>NUCLEOTIDE SEQUENCE [LARGE SCALE GENOMIC DNA]</scope>
    <source>
        <strain evidence="1 2">DSM 12816</strain>
    </source>
</reference>
<dbReference type="AlphaFoldDB" id="A0A1W2CAX3"/>
<dbReference type="STRING" id="1122930.SAMN02745168_2642"/>
<evidence type="ECO:0000313" key="2">
    <source>
        <dbReference type="Proteomes" id="UP000192790"/>
    </source>
</evidence>
<evidence type="ECO:0000313" key="1">
    <source>
        <dbReference type="EMBL" id="SMC81828.1"/>
    </source>
</evidence>
<sequence>MATLSRRSNLELLKMPDCGGLREDGRCSRIDIPCCTGPKCAFFREASSPAKARIRLRSLDEALQKRIADKYYGGKRPWTHPCEESTEAKGHV</sequence>
<accession>A0A1W2CAX3</accession>
<organism evidence="1 2">
    <name type="scientific">Papillibacter cinnamivorans DSM 12816</name>
    <dbReference type="NCBI Taxonomy" id="1122930"/>
    <lineage>
        <taxon>Bacteria</taxon>
        <taxon>Bacillati</taxon>
        <taxon>Bacillota</taxon>
        <taxon>Clostridia</taxon>
        <taxon>Eubacteriales</taxon>
        <taxon>Oscillospiraceae</taxon>
        <taxon>Papillibacter</taxon>
    </lineage>
</organism>
<dbReference type="RefSeq" id="WP_143806981.1">
    <property type="nucleotide sequence ID" value="NZ_FWXW01000008.1"/>
</dbReference>
<protein>
    <submittedName>
        <fullName evidence="1">Uncharacterized protein</fullName>
    </submittedName>
</protein>
<gene>
    <name evidence="1" type="ORF">SAMN02745168_2642</name>
</gene>
<dbReference type="Proteomes" id="UP000192790">
    <property type="component" value="Unassembled WGS sequence"/>
</dbReference>
<name>A0A1W2CAX3_9FIRM</name>
<dbReference type="EMBL" id="FWXW01000008">
    <property type="protein sequence ID" value="SMC81828.1"/>
    <property type="molecule type" value="Genomic_DNA"/>
</dbReference>
<dbReference type="OrthoDB" id="1708204at2"/>
<keyword evidence="2" id="KW-1185">Reference proteome</keyword>
<proteinExistence type="predicted"/>